<dbReference type="InterPro" id="IPR019546">
    <property type="entry name" value="TAT_signal_bac_arc"/>
</dbReference>
<dbReference type="InterPro" id="IPR023214">
    <property type="entry name" value="HAD_sf"/>
</dbReference>
<feature type="chain" id="PRO_5045972071" evidence="1">
    <location>
        <begin position="28"/>
        <end position="334"/>
    </location>
</feature>
<reference evidence="2 3" key="1">
    <citation type="submission" date="2020-06" db="EMBL/GenBank/DDBJ databases">
        <title>Rhizobium sp.nov. isolated from the tomato plant.</title>
        <authorList>
            <person name="Thin K.K."/>
            <person name="Zhang X."/>
            <person name="He S."/>
        </authorList>
    </citation>
    <scope>NUCLEOTIDE SEQUENCE [LARGE SCALE GENOMIC DNA]</scope>
    <source>
        <strain evidence="2 3">DBTS2</strain>
    </source>
</reference>
<dbReference type="PANTHER" id="PTHR43344">
    <property type="entry name" value="PHOSPHOSERINE PHOSPHATASE"/>
    <property type="match status" value="1"/>
</dbReference>
<comment type="caution">
    <text evidence="2">The sequence shown here is derived from an EMBL/GenBank/DDBJ whole genome shotgun (WGS) entry which is preliminary data.</text>
</comment>
<name>A0ABX2QEL7_9HYPH</name>
<proteinExistence type="predicted"/>
<keyword evidence="1" id="KW-0732">Signal</keyword>
<dbReference type="Pfam" id="PF12710">
    <property type="entry name" value="HAD"/>
    <property type="match status" value="1"/>
</dbReference>
<keyword evidence="3" id="KW-1185">Reference proteome</keyword>
<dbReference type="Gene3D" id="3.40.50.1000">
    <property type="entry name" value="HAD superfamily/HAD-like"/>
    <property type="match status" value="1"/>
</dbReference>
<dbReference type="SUPFAM" id="SSF56784">
    <property type="entry name" value="HAD-like"/>
    <property type="match status" value="1"/>
</dbReference>
<protein>
    <submittedName>
        <fullName evidence="2">Haloacid dehalogenase-like hydrolase</fullName>
    </submittedName>
</protein>
<dbReference type="InterPro" id="IPR036412">
    <property type="entry name" value="HAD-like_sf"/>
</dbReference>
<evidence type="ECO:0000313" key="3">
    <source>
        <dbReference type="Proteomes" id="UP000659172"/>
    </source>
</evidence>
<feature type="signal peptide" evidence="1">
    <location>
        <begin position="1"/>
        <end position="27"/>
    </location>
</feature>
<gene>
    <name evidence="2" type="ORF">HV823_06175</name>
</gene>
<accession>A0ABX2QEL7</accession>
<evidence type="ECO:0000313" key="2">
    <source>
        <dbReference type="EMBL" id="NVP54839.1"/>
    </source>
</evidence>
<organism evidence="2 3">
    <name type="scientific">Mycoplana rhizolycopersici</name>
    <dbReference type="NCBI Taxonomy" id="2746702"/>
    <lineage>
        <taxon>Bacteria</taxon>
        <taxon>Pseudomonadati</taxon>
        <taxon>Pseudomonadota</taxon>
        <taxon>Alphaproteobacteria</taxon>
        <taxon>Hyphomicrobiales</taxon>
        <taxon>Rhizobiaceae</taxon>
        <taxon>Mycoplana</taxon>
    </lineage>
</organism>
<dbReference type="EMBL" id="JABXYK010000003">
    <property type="protein sequence ID" value="NVP54839.1"/>
    <property type="molecule type" value="Genomic_DNA"/>
</dbReference>
<evidence type="ECO:0000256" key="1">
    <source>
        <dbReference type="SAM" id="SignalP"/>
    </source>
</evidence>
<dbReference type="Proteomes" id="UP000659172">
    <property type="component" value="Unassembled WGS sequence"/>
</dbReference>
<dbReference type="RefSeq" id="WP_176948860.1">
    <property type="nucleotide sequence ID" value="NZ_JABXYK010000003.1"/>
</dbReference>
<dbReference type="InterPro" id="IPR050582">
    <property type="entry name" value="HAD-like_SerB"/>
</dbReference>
<sequence length="334" mass="37511">MNTVACLTRRAFLVFVAVLGIVATAAAQTDPLPSWSDSAPKKAIVTFVELVTRENTPDFVPEPDRIAVFDNDGTLWVEHPMYTQLAFILDRVKVMAKEHPEWKEQQPFKAVLEGDLSALAASGEKGLVELAMTTHAGMTVDEFQQIVTDWIETARDPRFKRPYTDLVYQPMLELLAYLRANGFKTFIVSGGGVEFMRPWTEKIYGIPPEQVIGSSVKTEFKEREGVPILFRLPDVNFIDDKAGKPVGINQFIGRRPIAAFGNSDGDLQMLEWTTSGGSTPRLGMIIHHTDADREYAYDRKTDFGRLDAALDVAPDNGWIVVDMKNDWKEIFPKR</sequence>
<dbReference type="NCBIfam" id="TIGR01409">
    <property type="entry name" value="TAT_signal_seq"/>
    <property type="match status" value="1"/>
</dbReference>